<reference evidence="1" key="1">
    <citation type="submission" date="2021-03" db="EMBL/GenBank/DDBJ databases">
        <title>Draft genome sequence of rust myrtle Austropuccinia psidii MF-1, a brazilian biotype.</title>
        <authorList>
            <person name="Quecine M.C."/>
            <person name="Pachon D.M.R."/>
            <person name="Bonatelli M.L."/>
            <person name="Correr F.H."/>
            <person name="Franceschini L.M."/>
            <person name="Leite T.F."/>
            <person name="Margarido G.R.A."/>
            <person name="Almeida C.A."/>
            <person name="Ferrarezi J.A."/>
            <person name="Labate C.A."/>
        </authorList>
    </citation>
    <scope>NUCLEOTIDE SEQUENCE</scope>
    <source>
        <strain evidence="1">MF-1</strain>
    </source>
</reference>
<dbReference type="PANTHER" id="PTHR24559">
    <property type="entry name" value="TRANSPOSON TY3-I GAG-POL POLYPROTEIN"/>
    <property type="match status" value="1"/>
</dbReference>
<comment type="caution">
    <text evidence="1">The sequence shown here is derived from an EMBL/GenBank/DDBJ whole genome shotgun (WGS) entry which is preliminary data.</text>
</comment>
<sequence length="117" mass="13759">MHRRALHPESLESRKEILKHMNEPPDMEDIRNIGHNEVVAVTTSVLITWNDCKSRLCGDFRELSNYTKADSYPIPMMSHVLDKLAKARYINKMECMRGFHKNEVRPNSMKKMELYPI</sequence>
<dbReference type="InterPro" id="IPR043502">
    <property type="entry name" value="DNA/RNA_pol_sf"/>
</dbReference>
<dbReference type="Gene3D" id="3.30.70.270">
    <property type="match status" value="1"/>
</dbReference>
<dbReference type="InterPro" id="IPR043128">
    <property type="entry name" value="Rev_trsase/Diguanyl_cyclase"/>
</dbReference>
<protein>
    <submittedName>
        <fullName evidence="1">Uncharacterized protein</fullName>
    </submittedName>
</protein>
<dbReference type="OrthoDB" id="3364103at2759"/>
<keyword evidence="2" id="KW-1185">Reference proteome</keyword>
<dbReference type="Proteomes" id="UP000765509">
    <property type="component" value="Unassembled WGS sequence"/>
</dbReference>
<accession>A0A9Q3EFM0</accession>
<dbReference type="PANTHER" id="PTHR24559:SF444">
    <property type="entry name" value="REVERSE TRANSCRIPTASE DOMAIN-CONTAINING PROTEIN"/>
    <property type="match status" value="1"/>
</dbReference>
<organism evidence="1 2">
    <name type="scientific">Austropuccinia psidii MF-1</name>
    <dbReference type="NCBI Taxonomy" id="1389203"/>
    <lineage>
        <taxon>Eukaryota</taxon>
        <taxon>Fungi</taxon>
        <taxon>Dikarya</taxon>
        <taxon>Basidiomycota</taxon>
        <taxon>Pucciniomycotina</taxon>
        <taxon>Pucciniomycetes</taxon>
        <taxon>Pucciniales</taxon>
        <taxon>Sphaerophragmiaceae</taxon>
        <taxon>Austropuccinia</taxon>
    </lineage>
</organism>
<dbReference type="EMBL" id="AVOT02025405">
    <property type="protein sequence ID" value="MBW0516677.1"/>
    <property type="molecule type" value="Genomic_DNA"/>
</dbReference>
<name>A0A9Q3EFM0_9BASI</name>
<proteinExistence type="predicted"/>
<evidence type="ECO:0000313" key="1">
    <source>
        <dbReference type="EMBL" id="MBW0516677.1"/>
    </source>
</evidence>
<dbReference type="Gene3D" id="3.10.10.10">
    <property type="entry name" value="HIV Type 1 Reverse Transcriptase, subunit A, domain 1"/>
    <property type="match status" value="1"/>
</dbReference>
<dbReference type="SUPFAM" id="SSF56672">
    <property type="entry name" value="DNA/RNA polymerases"/>
    <property type="match status" value="1"/>
</dbReference>
<evidence type="ECO:0000313" key="2">
    <source>
        <dbReference type="Proteomes" id="UP000765509"/>
    </source>
</evidence>
<gene>
    <name evidence="1" type="ORF">O181_056392</name>
</gene>
<dbReference type="AlphaFoldDB" id="A0A9Q3EFM0"/>
<dbReference type="InterPro" id="IPR053134">
    <property type="entry name" value="RNA-dir_DNA_polymerase"/>
</dbReference>